<organism evidence="5 6">
    <name type="scientific">Halteria grandinella</name>
    <dbReference type="NCBI Taxonomy" id="5974"/>
    <lineage>
        <taxon>Eukaryota</taxon>
        <taxon>Sar</taxon>
        <taxon>Alveolata</taxon>
        <taxon>Ciliophora</taxon>
        <taxon>Intramacronucleata</taxon>
        <taxon>Spirotrichea</taxon>
        <taxon>Stichotrichia</taxon>
        <taxon>Sporadotrichida</taxon>
        <taxon>Halteriidae</taxon>
        <taxon>Halteria</taxon>
    </lineage>
</organism>
<feature type="domain" description="RRM" evidence="4">
    <location>
        <begin position="235"/>
        <end position="319"/>
    </location>
</feature>
<feature type="region of interest" description="Disordered" evidence="3">
    <location>
        <begin position="468"/>
        <end position="661"/>
    </location>
</feature>
<feature type="compositionally biased region" description="Low complexity" evidence="3">
    <location>
        <begin position="630"/>
        <end position="642"/>
    </location>
</feature>
<feature type="compositionally biased region" description="Basic and acidic residues" evidence="3">
    <location>
        <begin position="480"/>
        <end position="491"/>
    </location>
</feature>
<evidence type="ECO:0000313" key="5">
    <source>
        <dbReference type="EMBL" id="TNV82114.1"/>
    </source>
</evidence>
<dbReference type="SUPFAM" id="SSF54928">
    <property type="entry name" value="RNA-binding domain, RBD"/>
    <property type="match status" value="2"/>
</dbReference>
<dbReference type="OrthoDB" id="312488at2759"/>
<dbReference type="InterPro" id="IPR052462">
    <property type="entry name" value="SLIRP/GR-RBP-like"/>
</dbReference>
<dbReference type="InterPro" id="IPR000504">
    <property type="entry name" value="RRM_dom"/>
</dbReference>
<proteinExistence type="predicted"/>
<feature type="compositionally biased region" description="Polar residues" evidence="3">
    <location>
        <begin position="27"/>
        <end position="36"/>
    </location>
</feature>
<reference evidence="5" key="1">
    <citation type="submission" date="2019-06" db="EMBL/GenBank/DDBJ databases">
        <authorList>
            <person name="Zheng W."/>
        </authorList>
    </citation>
    <scope>NUCLEOTIDE SEQUENCE</scope>
    <source>
        <strain evidence="5">QDHG01</strain>
    </source>
</reference>
<dbReference type="SMART" id="SM00360">
    <property type="entry name" value="RRM"/>
    <property type="match status" value="2"/>
</dbReference>
<gene>
    <name evidence="5" type="ORF">FGO68_gene16240</name>
</gene>
<feature type="compositionally biased region" description="Basic and acidic residues" evidence="3">
    <location>
        <begin position="348"/>
        <end position="357"/>
    </location>
</feature>
<feature type="compositionally biased region" description="Polar residues" evidence="3">
    <location>
        <begin position="334"/>
        <end position="344"/>
    </location>
</feature>
<keyword evidence="6" id="KW-1185">Reference proteome</keyword>
<feature type="compositionally biased region" description="Basic and acidic residues" evidence="3">
    <location>
        <begin position="613"/>
        <end position="623"/>
    </location>
</feature>
<feature type="compositionally biased region" description="Polar residues" evidence="3">
    <location>
        <begin position="358"/>
        <end position="371"/>
    </location>
</feature>
<dbReference type="Pfam" id="PF00076">
    <property type="entry name" value="RRM_1"/>
    <property type="match status" value="2"/>
</dbReference>
<dbReference type="GO" id="GO:0003723">
    <property type="term" value="F:RNA binding"/>
    <property type="evidence" value="ECO:0007669"/>
    <property type="project" value="UniProtKB-UniRule"/>
</dbReference>
<feature type="region of interest" description="Disordered" evidence="3">
    <location>
        <begin position="118"/>
        <end position="150"/>
    </location>
</feature>
<comment type="caution">
    <text evidence="5">The sequence shown here is derived from an EMBL/GenBank/DDBJ whole genome shotgun (WGS) entry which is preliminary data.</text>
</comment>
<feature type="compositionally biased region" description="Polar residues" evidence="3">
    <location>
        <begin position="54"/>
        <end position="63"/>
    </location>
</feature>
<dbReference type="Proteomes" id="UP000785679">
    <property type="component" value="Unassembled WGS sequence"/>
</dbReference>
<protein>
    <recommendedName>
        <fullName evidence="4">RRM domain-containing protein</fullName>
    </recommendedName>
</protein>
<name>A0A8J8T4N9_HALGN</name>
<feature type="compositionally biased region" description="Basic residues" evidence="3">
    <location>
        <begin position="502"/>
        <end position="521"/>
    </location>
</feature>
<evidence type="ECO:0000256" key="3">
    <source>
        <dbReference type="SAM" id="MobiDB-lite"/>
    </source>
</evidence>
<keyword evidence="1 2" id="KW-0694">RNA-binding</keyword>
<dbReference type="PANTHER" id="PTHR48027">
    <property type="entry name" value="HETEROGENEOUS NUCLEAR RIBONUCLEOPROTEIN 87F-RELATED"/>
    <property type="match status" value="1"/>
</dbReference>
<feature type="domain" description="RRM" evidence="4">
    <location>
        <begin position="393"/>
        <end position="471"/>
    </location>
</feature>
<feature type="compositionally biased region" description="Low complexity" evidence="3">
    <location>
        <begin position="587"/>
        <end position="603"/>
    </location>
</feature>
<feature type="region of interest" description="Disordered" evidence="3">
    <location>
        <begin position="27"/>
        <end position="63"/>
    </location>
</feature>
<dbReference type="InterPro" id="IPR035979">
    <property type="entry name" value="RBD_domain_sf"/>
</dbReference>
<feature type="region of interest" description="Disordered" evidence="3">
    <location>
        <begin position="315"/>
        <end position="378"/>
    </location>
</feature>
<sequence length="661" mass="73823">MQQNLTTGSLPQGFSIEALLSLAQNGAPGQQLSTPAHSVGGGGFQQQLQNQVGHPSTSLQQQPSGVDQLHAFASLMQQQHALAAQSQVQQQQHQQTQQYTPQQPNISHLQALFSSALQQQNPGGGGTSPLTQLINQQQHSVPQQSTHGGNNGGLSIEQVVSLIQNQQLQQQQQAALQAQNAPLLQLLGGLISQQSTGGLNILQILALQQLLASKEGPKDTLRMSQEALTSESLYTKFFVGGILYSAREYDVENYFNQIGNVVDVAIMRDKHTGKSRGFAFVTFKARTQAEIDKITQLMTNPSKPHYIQGRSVEIRASDGSKPADSFLENKRDSGSSSGRGTQISKYEPPIEQHRDNNGGRSYSSNSQSMQNRMDEERKKREIERLKNQGVKRDRIFVGGLDYSLREGDLRHHFEQFGEVRDVEIVRDPNSKASRGFGFVTFRDDKVASRLITEIQITQIGNRMVDIRTADPKGPQQQNSKQDDQRNRDRQRSRSRAQSQAKDRRRDRKRRDRRRKRSKKQKNGQSSQNQENEDDESGSPSDHFESSREHSQETKRNHFSGKSTPKLGGNQSIKQSEDEEDQTAATAQNDSEQNRQQEQQRSSSPTPHKQSSTKSDKKSGKVIDDEIPEGETLTLTESSTQQQSEKKEDAVAINDDSWRQNA</sequence>
<evidence type="ECO:0000259" key="4">
    <source>
        <dbReference type="PROSITE" id="PS50102"/>
    </source>
</evidence>
<feature type="compositionally biased region" description="Polar residues" evidence="3">
    <location>
        <begin position="128"/>
        <end position="148"/>
    </location>
</feature>
<dbReference type="PROSITE" id="PS50102">
    <property type="entry name" value="RRM"/>
    <property type="match status" value="2"/>
</dbReference>
<feature type="compositionally biased region" description="Basic and acidic residues" evidence="3">
    <location>
        <begin position="541"/>
        <end position="555"/>
    </location>
</feature>
<accession>A0A8J8T4N9</accession>
<dbReference type="InterPro" id="IPR012677">
    <property type="entry name" value="Nucleotide-bd_a/b_plait_sf"/>
</dbReference>
<evidence type="ECO:0000256" key="2">
    <source>
        <dbReference type="PROSITE-ProRule" id="PRU00176"/>
    </source>
</evidence>
<evidence type="ECO:0000313" key="6">
    <source>
        <dbReference type="Proteomes" id="UP000785679"/>
    </source>
</evidence>
<dbReference type="AlphaFoldDB" id="A0A8J8T4N9"/>
<dbReference type="EMBL" id="RRYP01005360">
    <property type="protein sequence ID" value="TNV82114.1"/>
    <property type="molecule type" value="Genomic_DNA"/>
</dbReference>
<evidence type="ECO:0000256" key="1">
    <source>
        <dbReference type="ARBA" id="ARBA00022884"/>
    </source>
</evidence>
<dbReference type="Gene3D" id="3.30.70.330">
    <property type="match status" value="2"/>
</dbReference>